<evidence type="ECO:0008006" key="4">
    <source>
        <dbReference type="Google" id="ProtNLM"/>
    </source>
</evidence>
<accession>A0A1H9TGT2</accession>
<dbReference type="OrthoDB" id="2355666at2"/>
<feature type="transmembrane region" description="Helical" evidence="1">
    <location>
        <begin position="36"/>
        <end position="56"/>
    </location>
</feature>
<protein>
    <recommendedName>
        <fullName evidence="4">DUF4305 domain-containing protein</fullName>
    </recommendedName>
</protein>
<dbReference type="InterPro" id="IPR025426">
    <property type="entry name" value="DUF4305"/>
</dbReference>
<dbReference type="AlphaFoldDB" id="A0A1H9TGT2"/>
<keyword evidence="1" id="KW-1133">Transmembrane helix</keyword>
<sequence>MMSKKSFLTQIIVNFIFAIIFILFAFDSVSQDGWDIWSILCVAFATTDLIRGVKLWQFYRKLKKQ</sequence>
<dbReference type="Pfam" id="PF14146">
    <property type="entry name" value="DUF4305"/>
    <property type="match status" value="1"/>
</dbReference>
<dbReference type="RefSeq" id="WP_092652969.1">
    <property type="nucleotide sequence ID" value="NZ_FOHA01000013.1"/>
</dbReference>
<organism evidence="2 3">
    <name type="scientific">Isobaculum melis</name>
    <dbReference type="NCBI Taxonomy" id="142588"/>
    <lineage>
        <taxon>Bacteria</taxon>
        <taxon>Bacillati</taxon>
        <taxon>Bacillota</taxon>
        <taxon>Bacilli</taxon>
        <taxon>Lactobacillales</taxon>
        <taxon>Carnobacteriaceae</taxon>
        <taxon>Isobaculum</taxon>
    </lineage>
</organism>
<dbReference type="EMBL" id="FOHA01000013">
    <property type="protein sequence ID" value="SER96338.1"/>
    <property type="molecule type" value="Genomic_DNA"/>
</dbReference>
<name>A0A1H9TGT2_9LACT</name>
<gene>
    <name evidence="2" type="ORF">SAMN04488559_11354</name>
</gene>
<evidence type="ECO:0000256" key="1">
    <source>
        <dbReference type="SAM" id="Phobius"/>
    </source>
</evidence>
<keyword evidence="1" id="KW-0812">Transmembrane</keyword>
<keyword evidence="3" id="KW-1185">Reference proteome</keyword>
<evidence type="ECO:0000313" key="3">
    <source>
        <dbReference type="Proteomes" id="UP000198948"/>
    </source>
</evidence>
<dbReference type="Proteomes" id="UP000198948">
    <property type="component" value="Unassembled WGS sequence"/>
</dbReference>
<keyword evidence="1" id="KW-0472">Membrane</keyword>
<feature type="transmembrane region" description="Helical" evidence="1">
    <location>
        <begin position="7"/>
        <end position="24"/>
    </location>
</feature>
<evidence type="ECO:0000313" key="2">
    <source>
        <dbReference type="EMBL" id="SER96338.1"/>
    </source>
</evidence>
<proteinExistence type="predicted"/>
<reference evidence="2 3" key="1">
    <citation type="submission" date="2016-10" db="EMBL/GenBank/DDBJ databases">
        <authorList>
            <person name="de Groot N.N."/>
        </authorList>
    </citation>
    <scope>NUCLEOTIDE SEQUENCE [LARGE SCALE GENOMIC DNA]</scope>
    <source>
        <strain evidence="2 3">DSM 13760</strain>
    </source>
</reference>